<dbReference type="InterPro" id="IPR018062">
    <property type="entry name" value="HTH_AraC-typ_CS"/>
</dbReference>
<gene>
    <name evidence="5" type="ORF">PAT3040_05810</name>
</gene>
<dbReference type="PRINTS" id="PR00032">
    <property type="entry name" value="HTHARAC"/>
</dbReference>
<dbReference type="InterPro" id="IPR037923">
    <property type="entry name" value="HTH-like"/>
</dbReference>
<protein>
    <submittedName>
        <fullName evidence="5">AraC family transcriptional regulator</fullName>
    </submittedName>
</protein>
<sequence>MGKTRYRFIKLKEQISVDKIYSMHYNEFNKDYVYSGEQHNFWEFLYVDKGEVEITTDFASFHLTQGDMVFYSPNEFHSLKCNRKTPPNTFIVAFGCKSEAMRFFTHKTLRLGNEERQQLSLLMEEADKLFLIPVTKPVPGSKPDVPVNPLARREKPDFGAEQLVKIYLEALLIRLIRRHQAQPAKPKLSSVSAEKGQRDLVGRIVEYLDTHLTEHPSLDKLCAEFALSKSYLRSLFRDHTGCGLMDYVVRLRIERAKLHIREETLNMTEIAERLGYTSLHYFSRQFKLATGMSPSEYSKTVQAQG</sequence>
<dbReference type="InterPro" id="IPR018060">
    <property type="entry name" value="HTH_AraC"/>
</dbReference>
<dbReference type="Pfam" id="PF12833">
    <property type="entry name" value="HTH_18"/>
    <property type="match status" value="1"/>
</dbReference>
<evidence type="ECO:0000313" key="6">
    <source>
        <dbReference type="Proteomes" id="UP000245202"/>
    </source>
</evidence>
<dbReference type="PANTHER" id="PTHR43280:SF2">
    <property type="entry name" value="HTH-TYPE TRANSCRIPTIONAL REGULATOR EXSA"/>
    <property type="match status" value="1"/>
</dbReference>
<dbReference type="EMBL" id="BDQX01000381">
    <property type="protein sequence ID" value="GBG11031.1"/>
    <property type="molecule type" value="Genomic_DNA"/>
</dbReference>
<accession>A0A2R5F4F1</accession>
<dbReference type="Gene3D" id="2.60.120.10">
    <property type="entry name" value="Jelly Rolls"/>
    <property type="match status" value="1"/>
</dbReference>
<dbReference type="GO" id="GO:0043565">
    <property type="term" value="F:sequence-specific DNA binding"/>
    <property type="evidence" value="ECO:0007669"/>
    <property type="project" value="InterPro"/>
</dbReference>
<dbReference type="InterPro" id="IPR009057">
    <property type="entry name" value="Homeodomain-like_sf"/>
</dbReference>
<feature type="domain" description="HTH araC/xylS-type" evidence="4">
    <location>
        <begin position="202"/>
        <end position="300"/>
    </location>
</feature>
<dbReference type="InterPro" id="IPR020449">
    <property type="entry name" value="Tscrpt_reg_AraC-type_HTH"/>
</dbReference>
<dbReference type="Proteomes" id="UP000245202">
    <property type="component" value="Unassembled WGS sequence"/>
</dbReference>
<proteinExistence type="predicted"/>
<evidence type="ECO:0000256" key="3">
    <source>
        <dbReference type="ARBA" id="ARBA00023163"/>
    </source>
</evidence>
<dbReference type="PROSITE" id="PS00041">
    <property type="entry name" value="HTH_ARAC_FAMILY_1"/>
    <property type="match status" value="1"/>
</dbReference>
<dbReference type="SMART" id="SM00342">
    <property type="entry name" value="HTH_ARAC"/>
    <property type="match status" value="1"/>
</dbReference>
<dbReference type="Gene3D" id="1.10.10.60">
    <property type="entry name" value="Homeodomain-like"/>
    <property type="match status" value="2"/>
</dbReference>
<evidence type="ECO:0000256" key="1">
    <source>
        <dbReference type="ARBA" id="ARBA00023015"/>
    </source>
</evidence>
<keyword evidence="2" id="KW-0238">DNA-binding</keyword>
<dbReference type="AlphaFoldDB" id="A0A2R5F4F1"/>
<dbReference type="RefSeq" id="WP_181376902.1">
    <property type="nucleotide sequence ID" value="NZ_BDQX01000381.1"/>
</dbReference>
<dbReference type="SUPFAM" id="SSF46689">
    <property type="entry name" value="Homeodomain-like"/>
    <property type="match status" value="2"/>
</dbReference>
<dbReference type="PANTHER" id="PTHR43280">
    <property type="entry name" value="ARAC-FAMILY TRANSCRIPTIONAL REGULATOR"/>
    <property type="match status" value="1"/>
</dbReference>
<reference evidence="5 6" key="1">
    <citation type="submission" date="2017-08" db="EMBL/GenBank/DDBJ databases">
        <title>Substantial Increase in Enzyme Production by Combined Drug-Resistance Mutations in Paenibacillus agaridevorans.</title>
        <authorList>
            <person name="Tanaka Y."/>
            <person name="Funane K."/>
            <person name="Hosaka T."/>
            <person name="Shiwa Y."/>
            <person name="Fujita N."/>
            <person name="Miyazaki T."/>
            <person name="Yoshikawa H."/>
            <person name="Murakami K."/>
            <person name="Kasahara K."/>
            <person name="Inaoka T."/>
            <person name="Hiraga Y."/>
            <person name="Ochi K."/>
        </authorList>
    </citation>
    <scope>NUCLEOTIDE SEQUENCE [LARGE SCALE GENOMIC DNA]</scope>
    <source>
        <strain evidence="5 6">T-3040</strain>
    </source>
</reference>
<organism evidence="5 6">
    <name type="scientific">Paenibacillus agaridevorans</name>
    <dbReference type="NCBI Taxonomy" id="171404"/>
    <lineage>
        <taxon>Bacteria</taxon>
        <taxon>Bacillati</taxon>
        <taxon>Bacillota</taxon>
        <taxon>Bacilli</taxon>
        <taxon>Bacillales</taxon>
        <taxon>Paenibacillaceae</taxon>
        <taxon>Paenibacillus</taxon>
    </lineage>
</organism>
<dbReference type="InterPro" id="IPR003313">
    <property type="entry name" value="AraC-bd"/>
</dbReference>
<keyword evidence="3" id="KW-0804">Transcription</keyword>
<evidence type="ECO:0000259" key="4">
    <source>
        <dbReference type="PROSITE" id="PS01124"/>
    </source>
</evidence>
<name>A0A2R5F4F1_9BACL</name>
<dbReference type="SUPFAM" id="SSF51215">
    <property type="entry name" value="Regulatory protein AraC"/>
    <property type="match status" value="1"/>
</dbReference>
<keyword evidence="1" id="KW-0805">Transcription regulation</keyword>
<evidence type="ECO:0000256" key="2">
    <source>
        <dbReference type="ARBA" id="ARBA00023125"/>
    </source>
</evidence>
<dbReference type="PROSITE" id="PS01124">
    <property type="entry name" value="HTH_ARAC_FAMILY_2"/>
    <property type="match status" value="1"/>
</dbReference>
<comment type="caution">
    <text evidence="5">The sequence shown here is derived from an EMBL/GenBank/DDBJ whole genome shotgun (WGS) entry which is preliminary data.</text>
</comment>
<dbReference type="Pfam" id="PF02311">
    <property type="entry name" value="AraC_binding"/>
    <property type="match status" value="1"/>
</dbReference>
<dbReference type="GO" id="GO:0003700">
    <property type="term" value="F:DNA-binding transcription factor activity"/>
    <property type="evidence" value="ECO:0007669"/>
    <property type="project" value="InterPro"/>
</dbReference>
<dbReference type="InterPro" id="IPR014710">
    <property type="entry name" value="RmlC-like_jellyroll"/>
</dbReference>
<evidence type="ECO:0000313" key="5">
    <source>
        <dbReference type="EMBL" id="GBG11031.1"/>
    </source>
</evidence>
<keyword evidence="6" id="KW-1185">Reference proteome</keyword>